<keyword evidence="1" id="KW-0472">Membrane</keyword>
<feature type="transmembrane region" description="Helical" evidence="1">
    <location>
        <begin position="70"/>
        <end position="89"/>
    </location>
</feature>
<keyword evidence="1" id="KW-1133">Transmembrane helix</keyword>
<keyword evidence="3" id="KW-1185">Reference proteome</keyword>
<accession>A0ABS4EGS4</accession>
<keyword evidence="1" id="KW-0812">Transmembrane</keyword>
<name>A0ABS4EGS4_9HYPH</name>
<evidence type="ECO:0000256" key="1">
    <source>
        <dbReference type="SAM" id="Phobius"/>
    </source>
</evidence>
<protein>
    <recommendedName>
        <fullName evidence="4">DUF3137 domain-containing protein</fullName>
    </recommendedName>
</protein>
<evidence type="ECO:0008006" key="4">
    <source>
        <dbReference type="Google" id="ProtNLM"/>
    </source>
</evidence>
<dbReference type="Proteomes" id="UP000823786">
    <property type="component" value="Unassembled WGS sequence"/>
</dbReference>
<reference evidence="2 3" key="1">
    <citation type="submission" date="2021-03" db="EMBL/GenBank/DDBJ databases">
        <title>Genomic Encyclopedia of Type Strains, Phase IV (KMG-IV): sequencing the most valuable type-strain genomes for metagenomic binning, comparative biology and taxonomic classification.</title>
        <authorList>
            <person name="Goeker M."/>
        </authorList>
    </citation>
    <scope>NUCLEOTIDE SEQUENCE [LARGE SCALE GENOMIC DNA]</scope>
    <source>
        <strain evidence="2 3">DSM 26427</strain>
    </source>
</reference>
<evidence type="ECO:0000313" key="2">
    <source>
        <dbReference type="EMBL" id="MBP1857143.1"/>
    </source>
</evidence>
<proteinExistence type="predicted"/>
<gene>
    <name evidence="2" type="ORF">J2Z75_000623</name>
</gene>
<dbReference type="RefSeq" id="WP_209847610.1">
    <property type="nucleotide sequence ID" value="NZ_JAGGJV010000001.1"/>
</dbReference>
<feature type="transmembrane region" description="Helical" evidence="1">
    <location>
        <begin position="42"/>
        <end position="64"/>
    </location>
</feature>
<sequence length="331" mass="36731">MATAFDEATVMPDAAALETVRQAIGEYNAARPALELAMQRRVTVVMGIYAVVAIVVFVQLVSRIGMGEGLGVVIAVLFGIGWGLFNFCMKPVRDFQQNLRDRMLPLIFGFIDDMRYSKGLVPRFMEKFPKQALLKYGLAEHDDAISGHHDSLRFMLSETELSTGGKNKTVLFDGVIFHFYLEQPFPGILAATKRPTGMQKFAQELFGTGNLRIIDSGDAEIDATHEFRTDNTAAARPLIEGPLVKALDYLSSVWRDDVVRIALSGHECFLLVPTKKNFFELPDIAHDINVDWHVFPMIRDLVTLLVTARLVSRIAQQPAQAPTETGDTGTV</sequence>
<dbReference type="EMBL" id="JAGGJV010000001">
    <property type="protein sequence ID" value="MBP1857143.1"/>
    <property type="molecule type" value="Genomic_DNA"/>
</dbReference>
<evidence type="ECO:0000313" key="3">
    <source>
        <dbReference type="Proteomes" id="UP000823786"/>
    </source>
</evidence>
<organism evidence="2 3">
    <name type="scientific">Rhizobium herbae</name>
    <dbReference type="NCBI Taxonomy" id="508661"/>
    <lineage>
        <taxon>Bacteria</taxon>
        <taxon>Pseudomonadati</taxon>
        <taxon>Pseudomonadota</taxon>
        <taxon>Alphaproteobacteria</taxon>
        <taxon>Hyphomicrobiales</taxon>
        <taxon>Rhizobiaceae</taxon>
        <taxon>Rhizobium/Agrobacterium group</taxon>
        <taxon>Rhizobium</taxon>
    </lineage>
</organism>
<comment type="caution">
    <text evidence="2">The sequence shown here is derived from an EMBL/GenBank/DDBJ whole genome shotgun (WGS) entry which is preliminary data.</text>
</comment>